<evidence type="ECO:0000256" key="14">
    <source>
        <dbReference type="SAM" id="MobiDB-lite"/>
    </source>
</evidence>
<dbReference type="AlphaFoldDB" id="A0A671VQJ4"/>
<dbReference type="Ensembl" id="ENSSAUT00010029482.1">
    <property type="protein sequence ID" value="ENSSAUP00010027962.1"/>
    <property type="gene ID" value="ENSSAUG00010012060.1"/>
</dbReference>
<dbReference type="PROSITE" id="PS50011">
    <property type="entry name" value="PROTEIN_KINASE_DOM"/>
    <property type="match status" value="1"/>
</dbReference>
<dbReference type="GO" id="GO:0005737">
    <property type="term" value="C:cytoplasm"/>
    <property type="evidence" value="ECO:0007669"/>
    <property type="project" value="UniProtKB-SubCell"/>
</dbReference>
<feature type="region of interest" description="Disordered" evidence="14">
    <location>
        <begin position="307"/>
        <end position="502"/>
    </location>
</feature>
<reference evidence="16" key="3">
    <citation type="submission" date="2025-09" db="UniProtKB">
        <authorList>
            <consortium name="Ensembl"/>
        </authorList>
    </citation>
    <scope>IDENTIFICATION</scope>
</reference>
<proteinExistence type="inferred from homology"/>
<evidence type="ECO:0000256" key="9">
    <source>
        <dbReference type="ARBA" id="ARBA00022840"/>
    </source>
</evidence>
<keyword evidence="6" id="KW-0808">Transferase</keyword>
<dbReference type="SUPFAM" id="SSF56112">
    <property type="entry name" value="Protein kinase-like (PK-like)"/>
    <property type="match status" value="1"/>
</dbReference>
<feature type="binding site" evidence="13">
    <location>
        <position position="63"/>
    </location>
    <ligand>
        <name>ATP</name>
        <dbReference type="ChEBI" id="CHEBI:30616"/>
    </ligand>
</feature>
<keyword evidence="5" id="KW-0597">Phosphoprotein</keyword>
<dbReference type="GO" id="GO:0004674">
    <property type="term" value="F:protein serine/threonine kinase activity"/>
    <property type="evidence" value="ECO:0007669"/>
    <property type="project" value="UniProtKB-KW"/>
</dbReference>
<dbReference type="Pfam" id="PF00069">
    <property type="entry name" value="Pkinase"/>
    <property type="match status" value="1"/>
</dbReference>
<dbReference type="SMART" id="SM00220">
    <property type="entry name" value="S_TKc"/>
    <property type="match status" value="1"/>
</dbReference>
<feature type="compositionally biased region" description="Low complexity" evidence="14">
    <location>
        <begin position="1232"/>
        <end position="1249"/>
    </location>
</feature>
<dbReference type="GO" id="GO:0015630">
    <property type="term" value="C:microtubule cytoskeleton"/>
    <property type="evidence" value="ECO:0007669"/>
    <property type="project" value="UniProtKB-ARBA"/>
</dbReference>
<evidence type="ECO:0000256" key="5">
    <source>
        <dbReference type="ARBA" id="ARBA00022553"/>
    </source>
</evidence>
<evidence type="ECO:0000313" key="17">
    <source>
        <dbReference type="Proteomes" id="UP000472265"/>
    </source>
</evidence>
<dbReference type="Gene3D" id="1.10.510.10">
    <property type="entry name" value="Transferase(Phosphotransferase) domain 1"/>
    <property type="match status" value="1"/>
</dbReference>
<feature type="compositionally biased region" description="Basic and acidic residues" evidence="14">
    <location>
        <begin position="1083"/>
        <end position="1110"/>
    </location>
</feature>
<evidence type="ECO:0000256" key="13">
    <source>
        <dbReference type="PROSITE-ProRule" id="PRU10141"/>
    </source>
</evidence>
<feature type="compositionally biased region" description="Polar residues" evidence="14">
    <location>
        <begin position="1138"/>
        <end position="1157"/>
    </location>
</feature>
<feature type="compositionally biased region" description="Low complexity" evidence="14">
    <location>
        <begin position="1162"/>
        <end position="1180"/>
    </location>
</feature>
<feature type="region of interest" description="Disordered" evidence="14">
    <location>
        <begin position="903"/>
        <end position="950"/>
    </location>
</feature>
<dbReference type="FunFam" id="3.30.200.20:FF:000358">
    <property type="entry name" value="Tau tubulin kinase 2b"/>
    <property type="match status" value="1"/>
</dbReference>
<reference evidence="16" key="2">
    <citation type="submission" date="2025-08" db="UniProtKB">
        <authorList>
            <consortium name="Ensembl"/>
        </authorList>
    </citation>
    <scope>IDENTIFICATION</scope>
</reference>
<evidence type="ECO:0000256" key="4">
    <source>
        <dbReference type="ARBA" id="ARBA00022527"/>
    </source>
</evidence>
<dbReference type="PROSITE" id="PS00107">
    <property type="entry name" value="PROTEIN_KINASE_ATP"/>
    <property type="match status" value="1"/>
</dbReference>
<reference evidence="16" key="1">
    <citation type="submission" date="2021-04" db="EMBL/GenBank/DDBJ databases">
        <authorList>
            <consortium name="Wellcome Sanger Institute Data Sharing"/>
        </authorList>
    </citation>
    <scope>NUCLEOTIDE SEQUENCE [LARGE SCALE GENOMIC DNA]</scope>
</reference>
<feature type="compositionally biased region" description="Basic and acidic residues" evidence="14">
    <location>
        <begin position="349"/>
        <end position="365"/>
    </location>
</feature>
<evidence type="ECO:0000256" key="3">
    <source>
        <dbReference type="ARBA" id="ARBA00022490"/>
    </source>
</evidence>
<evidence type="ECO:0000259" key="15">
    <source>
        <dbReference type="PROSITE" id="PS50011"/>
    </source>
</evidence>
<evidence type="ECO:0000256" key="12">
    <source>
        <dbReference type="ARBA" id="ARBA00061588"/>
    </source>
</evidence>
<feature type="domain" description="Protein kinase" evidence="15">
    <location>
        <begin position="34"/>
        <end position="297"/>
    </location>
</feature>
<evidence type="ECO:0000313" key="16">
    <source>
        <dbReference type="Ensembl" id="ENSSAUP00010027962.1"/>
    </source>
</evidence>
<dbReference type="GeneTree" id="ENSGT00940000165311"/>
<evidence type="ECO:0000256" key="1">
    <source>
        <dbReference type="ARBA" id="ARBA00004496"/>
    </source>
</evidence>
<keyword evidence="8" id="KW-0418">Kinase</keyword>
<organism evidence="16 17">
    <name type="scientific">Sparus aurata</name>
    <name type="common">Gilthead sea bream</name>
    <dbReference type="NCBI Taxonomy" id="8175"/>
    <lineage>
        <taxon>Eukaryota</taxon>
        <taxon>Metazoa</taxon>
        <taxon>Chordata</taxon>
        <taxon>Craniata</taxon>
        <taxon>Vertebrata</taxon>
        <taxon>Euteleostomi</taxon>
        <taxon>Actinopterygii</taxon>
        <taxon>Neopterygii</taxon>
        <taxon>Teleostei</taxon>
        <taxon>Neoteleostei</taxon>
        <taxon>Acanthomorphata</taxon>
        <taxon>Eupercaria</taxon>
        <taxon>Spariformes</taxon>
        <taxon>Sparidae</taxon>
        <taxon>Sparus</taxon>
    </lineage>
</organism>
<comment type="subcellular location">
    <subcellularLocation>
        <location evidence="1">Cytoplasm</location>
    </subcellularLocation>
</comment>
<feature type="compositionally biased region" description="Polar residues" evidence="14">
    <location>
        <begin position="317"/>
        <end position="333"/>
    </location>
</feature>
<dbReference type="Proteomes" id="UP000472265">
    <property type="component" value="Chromosome 1"/>
</dbReference>
<comment type="catalytic activity">
    <reaction evidence="11">
        <text>L-seryl-[protein] + ATP = O-phospho-L-seryl-[protein] + ADP + H(+)</text>
        <dbReference type="Rhea" id="RHEA:17989"/>
        <dbReference type="Rhea" id="RHEA-COMP:9863"/>
        <dbReference type="Rhea" id="RHEA-COMP:11604"/>
        <dbReference type="ChEBI" id="CHEBI:15378"/>
        <dbReference type="ChEBI" id="CHEBI:29999"/>
        <dbReference type="ChEBI" id="CHEBI:30616"/>
        <dbReference type="ChEBI" id="CHEBI:83421"/>
        <dbReference type="ChEBI" id="CHEBI:456216"/>
        <dbReference type="EC" id="2.7.11.1"/>
    </reaction>
</comment>
<gene>
    <name evidence="16" type="primary">ttbk1a</name>
</gene>
<keyword evidence="7 13" id="KW-0547">Nucleotide-binding</keyword>
<evidence type="ECO:0000256" key="7">
    <source>
        <dbReference type="ARBA" id="ARBA00022741"/>
    </source>
</evidence>
<dbReference type="InterPro" id="IPR011009">
    <property type="entry name" value="Kinase-like_dom_sf"/>
</dbReference>
<feature type="compositionally biased region" description="Low complexity" evidence="14">
    <location>
        <begin position="1126"/>
        <end position="1136"/>
    </location>
</feature>
<accession>A0A671VQJ4</accession>
<keyword evidence="9 13" id="KW-0067">ATP-binding</keyword>
<feature type="region of interest" description="Disordered" evidence="14">
    <location>
        <begin position="1201"/>
        <end position="1260"/>
    </location>
</feature>
<feature type="compositionally biased region" description="Polar residues" evidence="14">
    <location>
        <begin position="1220"/>
        <end position="1231"/>
    </location>
</feature>
<name>A0A671VQJ4_SPAAU</name>
<evidence type="ECO:0000256" key="2">
    <source>
        <dbReference type="ARBA" id="ARBA00012513"/>
    </source>
</evidence>
<feature type="compositionally biased region" description="Basic and acidic residues" evidence="14">
    <location>
        <begin position="1251"/>
        <end position="1260"/>
    </location>
</feature>
<feature type="region of interest" description="Disordered" evidence="14">
    <location>
        <begin position="1043"/>
        <end position="1188"/>
    </location>
</feature>
<keyword evidence="4" id="KW-0723">Serine/threonine-protein kinase</keyword>
<dbReference type="InterPro" id="IPR000719">
    <property type="entry name" value="Prot_kinase_dom"/>
</dbReference>
<dbReference type="InterPro" id="IPR017441">
    <property type="entry name" value="Protein_kinase_ATP_BS"/>
</dbReference>
<evidence type="ECO:0000256" key="8">
    <source>
        <dbReference type="ARBA" id="ARBA00022777"/>
    </source>
</evidence>
<feature type="region of interest" description="Disordered" evidence="14">
    <location>
        <begin position="712"/>
        <end position="858"/>
    </location>
</feature>
<keyword evidence="3" id="KW-0963">Cytoplasm</keyword>
<feature type="compositionally biased region" description="Basic and acidic residues" evidence="14">
    <location>
        <begin position="762"/>
        <end position="772"/>
    </location>
</feature>
<comment type="catalytic activity">
    <reaction evidence="10">
        <text>L-threonyl-[protein] + ATP = O-phospho-L-threonyl-[protein] + ADP + H(+)</text>
        <dbReference type="Rhea" id="RHEA:46608"/>
        <dbReference type="Rhea" id="RHEA-COMP:11060"/>
        <dbReference type="Rhea" id="RHEA-COMP:11605"/>
        <dbReference type="ChEBI" id="CHEBI:15378"/>
        <dbReference type="ChEBI" id="CHEBI:30013"/>
        <dbReference type="ChEBI" id="CHEBI:30616"/>
        <dbReference type="ChEBI" id="CHEBI:61977"/>
        <dbReference type="ChEBI" id="CHEBI:456216"/>
        <dbReference type="EC" id="2.7.11.1"/>
    </reaction>
</comment>
<feature type="compositionally biased region" description="Basic and acidic residues" evidence="14">
    <location>
        <begin position="564"/>
        <end position="585"/>
    </location>
</feature>
<feature type="compositionally biased region" description="Low complexity" evidence="14">
    <location>
        <begin position="1055"/>
        <end position="1064"/>
    </location>
</feature>
<dbReference type="FunFam" id="1.10.510.10:FF:000167">
    <property type="entry name" value="Tau tubulin kinase 1"/>
    <property type="match status" value="1"/>
</dbReference>
<evidence type="ECO:0000256" key="11">
    <source>
        <dbReference type="ARBA" id="ARBA00048679"/>
    </source>
</evidence>
<keyword evidence="17" id="KW-1185">Reference proteome</keyword>
<feature type="region of interest" description="Disordered" evidence="14">
    <location>
        <begin position="543"/>
        <end position="655"/>
    </location>
</feature>
<dbReference type="InterPro" id="IPR050235">
    <property type="entry name" value="CK1_Ser-Thr_kinase"/>
</dbReference>
<sequence length="1260" mass="138650">MQCLVPGLQDNANMNGTSEQADILPPNCMVKDRWKVLKKIGGGGFGEIYEALDLLTRENVALKVESAQQPKQVLKMEVAVLKKLQGKNHVCKFIGCGRNDKFNYVVMQLQGRNLADLRRSQPRGTFTMSTTLRLGKQILESIEAIHSVGFLHRDIKPSNFAMGRLPSTYRKCYMLDFGLARQYTNTTGEVRPPRTVAGFRGTVRYASVNAHKNKEMGRHDDLWSLFYMLVEFAVGQLPWRKIKDKEQVGQIKERYDHRMLLKHMPSEFNVFLDHVLALDYYTKPDYQLLMSVFENSMKERIITENEPFDWEKGGSDVTLSTSASTQPQHNTRPTVAMVGPIMGPGPGDLQRENTDDVLQDEHLSDQENAPPAPPSRPPGETGVPHGGEPGETWEDTDFNRNRLRISLNKGAQEEEAGRGACPVSPARGGAPESPTGQGRSLRYRRVNSPESDRLSAAEGRADGYGQRSRMDILGSPSRHVYSSQPAQMLSVDPGCRGDRQVSGRQEVSVASVDQEAHSNAFIRSVPLAEEEDFDSKEWVIIDKEAELRDFQPTTSGTTDEEPEELRPLEEQEERRRLRTHTRDSSRGMLTLTEEEASRRSGGSPAQSPCHSLPSGRPRRRESEPIGPQRPVRDSAGQSEESLALQPHVGKQMRKRTPAVQIHLSDDGSTLKSLNCVFDNVRCLFNFSHRCLKNLLWFKIKVFLTPDLTSCSKNYSEDSDPEPRPQQLQEARTLPGELESNSEASQKSTERSQDAAPSTLMAEDQRGPREHTSAADADPDLEDASKTLVLFSPGDTRKSPSGGDHVLEELATPCGLPSRNDRLLVGEASQPEPGETGRLSPALRSDLRPSTPIAPASPPFTKVERTFIHIAETSHLNVMSSNGHSAKDTDREVLVIMKASAVDEDTCEHGGAPVTDVTPEDSVPDQTTPADKQGQADKHPNTENGPSAILAPSLEPVPEAMSTVHEHEDLVQEPKKQPSSVAEAAMLQTTESELPAAIKPRIRSRIPVLISEEDSGSEQSSSLSARARLQQRARQLDLARMLVQKQQGRWMRRRMLSGTSSSLSSGDDERRRASETLSTTGSEEDTHTLDESRRSSRLKTTEEQGSKECRSRIPRPVTPIKRPSVGLAAAAAPSPLSMPDSTINKGATSFANGTLNTQRKSKPVSPRSSSSCPRPSTAPAPSGSPRMPLRVLVCPSRQPLSVRAPTVPMLPPRTTTTMRRSASQEATAQTCSGTTPARARPKPAGAAKGKLNAREKAVPAR</sequence>
<protein>
    <recommendedName>
        <fullName evidence="2">non-specific serine/threonine protein kinase</fullName>
        <ecNumber evidence="2">2.7.11.1</ecNumber>
    </recommendedName>
</protein>
<comment type="similarity">
    <text evidence="12">Belongs to the protein kinase superfamily. CK1 Ser/Thr protein kinase family.</text>
</comment>
<evidence type="ECO:0000256" key="6">
    <source>
        <dbReference type="ARBA" id="ARBA00022679"/>
    </source>
</evidence>
<dbReference type="PANTHER" id="PTHR11909">
    <property type="entry name" value="CASEIN KINASE-RELATED"/>
    <property type="match status" value="1"/>
</dbReference>
<evidence type="ECO:0000256" key="10">
    <source>
        <dbReference type="ARBA" id="ARBA00047899"/>
    </source>
</evidence>
<feature type="compositionally biased region" description="Basic and acidic residues" evidence="14">
    <location>
        <begin position="450"/>
        <end position="461"/>
    </location>
</feature>
<dbReference type="EC" id="2.7.11.1" evidence="2"/>
<dbReference type="GO" id="GO:0005524">
    <property type="term" value="F:ATP binding"/>
    <property type="evidence" value="ECO:0007669"/>
    <property type="project" value="UniProtKB-UniRule"/>
</dbReference>